<dbReference type="SMART" id="SM00062">
    <property type="entry name" value="PBPb"/>
    <property type="match status" value="1"/>
</dbReference>
<dbReference type="RefSeq" id="WP_284192186.1">
    <property type="nucleotide sequence ID" value="NZ_BSPW01000038.1"/>
</dbReference>
<feature type="chain" id="PRO_5046850704" description="Solute-binding protein family 3/N-terminal domain-containing protein" evidence="3">
    <location>
        <begin position="20"/>
        <end position="242"/>
    </location>
</feature>
<accession>A0ABQ6F0Q1</accession>
<feature type="signal peptide" evidence="3">
    <location>
        <begin position="1"/>
        <end position="19"/>
    </location>
</feature>
<evidence type="ECO:0000256" key="1">
    <source>
        <dbReference type="ARBA" id="ARBA00010333"/>
    </source>
</evidence>
<dbReference type="PANTHER" id="PTHR35936">
    <property type="entry name" value="MEMBRANE-BOUND LYTIC MUREIN TRANSGLYCOSYLASE F"/>
    <property type="match status" value="1"/>
</dbReference>
<evidence type="ECO:0000256" key="2">
    <source>
        <dbReference type="ARBA" id="ARBA00022729"/>
    </source>
</evidence>
<evidence type="ECO:0000313" key="5">
    <source>
        <dbReference type="EMBL" id="GLT18297.1"/>
    </source>
</evidence>
<sequence>MSVKLFIMLIMVMPQIVAAQVIMAAVDEFPPYVSETQKEANMASEMVVAAFREVGYTVKFRWVPWKRAYEELKSGKVDISYPWRKTPLREEDFLFSEPLYKSREVFFHRKDVEFSWDSLSELKKYTIGGSLGYAHLELLGNAGLKVSTAKNDTMNMMKLYNGRIDLFPVDEHVGFYILSTLPTDYQHSIVSYNPKALSETENHLIVSKANQENGEQLIEKFNKGLGIITENGTLEEILARHK</sequence>
<dbReference type="InterPro" id="IPR001638">
    <property type="entry name" value="Solute-binding_3/MltF_N"/>
</dbReference>
<dbReference type="SUPFAM" id="SSF53850">
    <property type="entry name" value="Periplasmic binding protein-like II"/>
    <property type="match status" value="1"/>
</dbReference>
<feature type="domain" description="Solute-binding protein family 3/N-terminal" evidence="4">
    <location>
        <begin position="20"/>
        <end position="241"/>
    </location>
</feature>
<reference evidence="6" key="1">
    <citation type="journal article" date="2019" name="Int. J. Syst. Evol. Microbiol.">
        <title>The Global Catalogue of Microorganisms (GCM) 10K type strain sequencing project: providing services to taxonomists for standard genome sequencing and annotation.</title>
        <authorList>
            <consortium name="The Broad Institute Genomics Platform"/>
            <consortium name="The Broad Institute Genome Sequencing Center for Infectious Disease"/>
            <person name="Wu L."/>
            <person name="Ma J."/>
        </authorList>
    </citation>
    <scope>NUCLEOTIDE SEQUENCE [LARGE SCALE GENOMIC DNA]</scope>
    <source>
        <strain evidence="6">NBRC 108723</strain>
    </source>
</reference>
<keyword evidence="2 3" id="KW-0732">Signal</keyword>
<organism evidence="5 6">
    <name type="scientific">Vibrio zhanjiangensis</name>
    <dbReference type="NCBI Taxonomy" id="1046128"/>
    <lineage>
        <taxon>Bacteria</taxon>
        <taxon>Pseudomonadati</taxon>
        <taxon>Pseudomonadota</taxon>
        <taxon>Gammaproteobacteria</taxon>
        <taxon>Vibrionales</taxon>
        <taxon>Vibrionaceae</taxon>
        <taxon>Vibrio</taxon>
    </lineage>
</organism>
<comment type="caution">
    <text evidence="5">The sequence shown here is derived from an EMBL/GenBank/DDBJ whole genome shotgun (WGS) entry which is preliminary data.</text>
</comment>
<evidence type="ECO:0000313" key="6">
    <source>
        <dbReference type="Proteomes" id="UP001157138"/>
    </source>
</evidence>
<dbReference type="EMBL" id="BSPW01000038">
    <property type="protein sequence ID" value="GLT18297.1"/>
    <property type="molecule type" value="Genomic_DNA"/>
</dbReference>
<keyword evidence="6" id="KW-1185">Reference proteome</keyword>
<comment type="similarity">
    <text evidence="1">Belongs to the bacterial solute-binding protein 3 family.</text>
</comment>
<dbReference type="Pfam" id="PF00497">
    <property type="entry name" value="SBP_bac_3"/>
    <property type="match status" value="1"/>
</dbReference>
<gene>
    <name evidence="5" type="ORF">GCM10007938_20750</name>
</gene>
<dbReference type="Proteomes" id="UP001157138">
    <property type="component" value="Unassembled WGS sequence"/>
</dbReference>
<dbReference type="Gene3D" id="3.40.190.10">
    <property type="entry name" value="Periplasmic binding protein-like II"/>
    <property type="match status" value="2"/>
</dbReference>
<dbReference type="PANTHER" id="PTHR35936:SF25">
    <property type="entry name" value="ABC TRANSPORTER SUBSTRATE-BINDING PROTEIN"/>
    <property type="match status" value="1"/>
</dbReference>
<protein>
    <recommendedName>
        <fullName evidence="4">Solute-binding protein family 3/N-terminal domain-containing protein</fullName>
    </recommendedName>
</protein>
<evidence type="ECO:0000259" key="4">
    <source>
        <dbReference type="SMART" id="SM00062"/>
    </source>
</evidence>
<proteinExistence type="inferred from homology"/>
<name>A0ABQ6F0Q1_9VIBR</name>
<evidence type="ECO:0000256" key="3">
    <source>
        <dbReference type="SAM" id="SignalP"/>
    </source>
</evidence>